<sequence length="61" mass="6879">MKKYEIKIGGIYIAKISQKLTRVRVEEAHGNGGWYATNMETGRQVRIKSAAKLRRKAGNSD</sequence>
<accession>A0A6M3XT58</accession>
<name>A0A6M3XT58_9ZZZZ</name>
<dbReference type="AlphaFoldDB" id="A0A6M3XT58"/>
<gene>
    <name evidence="1" type="ORF">TM448B02240_0010</name>
</gene>
<organism evidence="1">
    <name type="scientific">viral metagenome</name>
    <dbReference type="NCBI Taxonomy" id="1070528"/>
    <lineage>
        <taxon>unclassified sequences</taxon>
        <taxon>metagenomes</taxon>
        <taxon>organismal metagenomes</taxon>
    </lineage>
</organism>
<reference evidence="1" key="1">
    <citation type="submission" date="2020-03" db="EMBL/GenBank/DDBJ databases">
        <title>The deep terrestrial virosphere.</title>
        <authorList>
            <person name="Holmfeldt K."/>
            <person name="Nilsson E."/>
            <person name="Simone D."/>
            <person name="Lopez-Fernandez M."/>
            <person name="Wu X."/>
            <person name="de Brujin I."/>
            <person name="Lundin D."/>
            <person name="Andersson A."/>
            <person name="Bertilsson S."/>
            <person name="Dopson M."/>
        </authorList>
    </citation>
    <scope>NUCLEOTIDE SEQUENCE</scope>
    <source>
        <strain evidence="1">TM448B02240</strain>
    </source>
</reference>
<evidence type="ECO:0000313" key="1">
    <source>
        <dbReference type="EMBL" id="QJI01032.1"/>
    </source>
</evidence>
<dbReference type="EMBL" id="MT144893">
    <property type="protein sequence ID" value="QJI01032.1"/>
    <property type="molecule type" value="Genomic_DNA"/>
</dbReference>
<proteinExistence type="predicted"/>
<protein>
    <submittedName>
        <fullName evidence="1">Uncharacterized protein</fullName>
    </submittedName>
</protein>